<organism evidence="1 2">
    <name type="scientific">Spodoptera exigua</name>
    <name type="common">Beet armyworm</name>
    <name type="synonym">Noctua fulgens</name>
    <dbReference type="NCBI Taxonomy" id="7107"/>
    <lineage>
        <taxon>Eukaryota</taxon>
        <taxon>Metazoa</taxon>
        <taxon>Ecdysozoa</taxon>
        <taxon>Arthropoda</taxon>
        <taxon>Hexapoda</taxon>
        <taxon>Insecta</taxon>
        <taxon>Pterygota</taxon>
        <taxon>Neoptera</taxon>
        <taxon>Endopterygota</taxon>
        <taxon>Lepidoptera</taxon>
        <taxon>Glossata</taxon>
        <taxon>Ditrysia</taxon>
        <taxon>Noctuoidea</taxon>
        <taxon>Noctuidae</taxon>
        <taxon>Amphipyrinae</taxon>
        <taxon>Spodoptera</taxon>
    </lineage>
</organism>
<dbReference type="EMBL" id="JACEFF010000089">
    <property type="protein sequence ID" value="KAH9644351.1"/>
    <property type="molecule type" value="Genomic_DNA"/>
</dbReference>
<accession>A0A922MX59</accession>
<dbReference type="Proteomes" id="UP000814243">
    <property type="component" value="Unassembled WGS sequence"/>
</dbReference>
<reference evidence="1" key="1">
    <citation type="journal article" date="2021" name="G3 (Bethesda)">
        <title>Genome and transcriptome analysis of the beet armyworm Spodoptera exigua reveals targets for pest control. .</title>
        <authorList>
            <person name="Simon S."/>
            <person name="Breeschoten T."/>
            <person name="Jansen H.J."/>
            <person name="Dirks R.P."/>
            <person name="Schranz M.E."/>
            <person name="Ros V.I.D."/>
        </authorList>
    </citation>
    <scope>NUCLEOTIDE SEQUENCE</scope>
    <source>
        <strain evidence="1">TB_SE_WUR_2020</strain>
    </source>
</reference>
<proteinExistence type="predicted"/>
<dbReference type="AlphaFoldDB" id="A0A922MX59"/>
<name>A0A922MX59_SPOEX</name>
<evidence type="ECO:0000313" key="2">
    <source>
        <dbReference type="Proteomes" id="UP000814243"/>
    </source>
</evidence>
<protein>
    <submittedName>
        <fullName evidence="1">Uncharacterized protein</fullName>
    </submittedName>
</protein>
<comment type="caution">
    <text evidence="1">The sequence shown here is derived from an EMBL/GenBank/DDBJ whole genome shotgun (WGS) entry which is preliminary data.</text>
</comment>
<gene>
    <name evidence="1" type="ORF">HF086_003136</name>
</gene>
<evidence type="ECO:0000313" key="1">
    <source>
        <dbReference type="EMBL" id="KAH9644351.1"/>
    </source>
</evidence>
<sequence length="351" mass="40077">MAFRGFSTYLDLYVALRNHKDLRDYDHLFDTLKSNTNVQLSESDSRQNNEKFAGKVLNVLETKKNPPLREVPTHKALALYVYLQLSKWRYITLRDFSLKEGHAKYPSYYLLVKEKLKCYPAKEDITVTETSAKIRIQTLLDLTVRRLIDSLESNFDAGEQLVLHSKWGFDGASSQSIYHQTTTTSEQDLSSVFMASLVPLKLVTFSGSIVWQNDRPSSTTCCRPISFTFMKETEANVKAEEIFETEIRERNPTDCGDATVTHNLWLTMIDGKVHSIISGTSAAVCDLCKARPSEMNNLEEVRAKPVNTDVYKHGFSSLHAWSRSMECLLHISYRMDTKSWQAKGDESKKIS</sequence>